<dbReference type="STRING" id="1183438.GKIL_3097"/>
<dbReference type="HOGENOM" id="CLU_066427_0_0_3"/>
<reference evidence="1 2" key="1">
    <citation type="journal article" date="2013" name="PLoS ONE">
        <title>Cultivation and Complete Genome Sequencing of Gloeobacter kilaueensis sp. nov., from a Lava Cave in Kilauea Caldera, Hawai'i.</title>
        <authorList>
            <person name="Saw J.H."/>
            <person name="Schatz M."/>
            <person name="Brown M.V."/>
            <person name="Kunkel D.D."/>
            <person name="Foster J.S."/>
            <person name="Shick H."/>
            <person name="Christensen S."/>
            <person name="Hou S."/>
            <person name="Wan X."/>
            <person name="Donachie S.P."/>
        </authorList>
    </citation>
    <scope>NUCLEOTIDE SEQUENCE [LARGE SCALE GENOMIC DNA]</scope>
    <source>
        <strain evidence="2">JS</strain>
    </source>
</reference>
<evidence type="ECO:0000313" key="2">
    <source>
        <dbReference type="Proteomes" id="UP000017396"/>
    </source>
</evidence>
<keyword evidence="2" id="KW-1185">Reference proteome</keyword>
<organism evidence="1 2">
    <name type="scientific">Gloeobacter kilaueensis (strain ATCC BAA-2537 / CCAP 1431/1 / ULC 316 / JS1)</name>
    <dbReference type="NCBI Taxonomy" id="1183438"/>
    <lineage>
        <taxon>Bacteria</taxon>
        <taxon>Bacillati</taxon>
        <taxon>Cyanobacteriota</taxon>
        <taxon>Cyanophyceae</taxon>
        <taxon>Gloeobacterales</taxon>
        <taxon>Gloeobacteraceae</taxon>
        <taxon>Gloeobacter</taxon>
    </lineage>
</organism>
<protein>
    <recommendedName>
        <fullName evidence="3">Metallopeptidase</fullName>
    </recommendedName>
</protein>
<dbReference type="InterPro" id="IPR025644">
    <property type="entry name" value="DUF4344"/>
</dbReference>
<dbReference type="EMBL" id="CP003587">
    <property type="protein sequence ID" value="AGY59343.1"/>
    <property type="molecule type" value="Genomic_DNA"/>
</dbReference>
<dbReference type="KEGG" id="glj:GKIL_3097"/>
<dbReference type="RefSeq" id="WP_023174598.1">
    <property type="nucleotide sequence ID" value="NC_022600.1"/>
</dbReference>
<gene>
    <name evidence="1" type="ORF">GKIL_3097</name>
</gene>
<dbReference type="Proteomes" id="UP000017396">
    <property type="component" value="Chromosome"/>
</dbReference>
<accession>U5QKG2</accession>
<dbReference type="AlphaFoldDB" id="U5QKG2"/>
<evidence type="ECO:0008006" key="3">
    <source>
        <dbReference type="Google" id="ProtNLM"/>
    </source>
</evidence>
<evidence type="ECO:0000313" key="1">
    <source>
        <dbReference type="EMBL" id="AGY59343.1"/>
    </source>
</evidence>
<dbReference type="eggNOG" id="COG0607">
    <property type="taxonomic scope" value="Bacteria"/>
</dbReference>
<dbReference type="Pfam" id="PF14247">
    <property type="entry name" value="DUF4344"/>
    <property type="match status" value="1"/>
</dbReference>
<sequence length="279" mass="30770">MLRFSFQRQAVAAVVAGFVGILTLLLAPPRPVSAQTSGGQLKVVFVPPKSAFGKSMEKVLNQGGSNSGFAKIVASLNKLFIFPRDLPVIFRECGFVNAFYSPPQHTITVCYDLMQHFGDLFSKQGKSGTELGRLVAGATLFTFFHEFGHALIGEMGIPATGKEEDAVDEFSTLLLARLGDTGQFAVRSAAYWFALEGQQQARTGRVSDLPFWDEHSLNQQRFYDVICILYGSSQKRYANLATAVGIPPTRAARCVRDYPKERKAWNALLAPHLKRQFSL</sequence>
<proteinExistence type="predicted"/>
<name>U5QKG2_GLOK1</name>